<sequence length="155" mass="17140">MLGEKGTTKSLLCHMSKTLETLVTSIATSMGKGHGVSITTDLDILRRSPGRSMQNQPPGHLDNLQMERAFKSRAPPTIKPLQTRMKTTQKMLLSNSARSKLSTSTNYSIHHCPNPVQIKEVVIVLQPIRLPILLLSMLQIIKKICGLSTLGRRTT</sequence>
<name>A0A438DW34_VITVI</name>
<evidence type="ECO:0000313" key="2">
    <source>
        <dbReference type="EMBL" id="RVW98607.1"/>
    </source>
</evidence>
<gene>
    <name evidence="2" type="ORF">CK203_032152</name>
    <name evidence="1" type="ORF">CK203_090608</name>
</gene>
<dbReference type="EMBL" id="QGNW01001476">
    <property type="protein sequence ID" value="RVW39610.1"/>
    <property type="molecule type" value="Genomic_DNA"/>
</dbReference>
<comment type="caution">
    <text evidence="1">The sequence shown here is derived from an EMBL/GenBank/DDBJ whole genome shotgun (WGS) entry which is preliminary data.</text>
</comment>
<evidence type="ECO:0000313" key="3">
    <source>
        <dbReference type="Proteomes" id="UP000288805"/>
    </source>
</evidence>
<organism evidence="1 3">
    <name type="scientific">Vitis vinifera</name>
    <name type="common">Grape</name>
    <dbReference type="NCBI Taxonomy" id="29760"/>
    <lineage>
        <taxon>Eukaryota</taxon>
        <taxon>Viridiplantae</taxon>
        <taxon>Streptophyta</taxon>
        <taxon>Embryophyta</taxon>
        <taxon>Tracheophyta</taxon>
        <taxon>Spermatophyta</taxon>
        <taxon>Magnoliopsida</taxon>
        <taxon>eudicotyledons</taxon>
        <taxon>Gunneridae</taxon>
        <taxon>Pentapetalae</taxon>
        <taxon>rosids</taxon>
        <taxon>Vitales</taxon>
        <taxon>Vitaceae</taxon>
        <taxon>Viteae</taxon>
        <taxon>Vitis</taxon>
    </lineage>
</organism>
<reference evidence="1 3" key="1">
    <citation type="journal article" date="2018" name="PLoS Genet.">
        <title>Population sequencing reveals clonal diversity and ancestral inbreeding in the grapevine cultivar Chardonnay.</title>
        <authorList>
            <person name="Roach M.J."/>
            <person name="Johnson D.L."/>
            <person name="Bohlmann J."/>
            <person name="van Vuuren H.J."/>
            <person name="Jones S.J."/>
            <person name="Pretorius I.S."/>
            <person name="Schmidt S.A."/>
            <person name="Borneman A.R."/>
        </authorList>
    </citation>
    <scope>NUCLEOTIDE SEQUENCE [LARGE SCALE GENOMIC DNA]</scope>
    <source>
        <strain evidence="3">cv. Chardonnay</strain>
        <strain evidence="1">I10V1</strain>
        <tissue evidence="1">Leaf</tissue>
    </source>
</reference>
<protein>
    <submittedName>
        <fullName evidence="1">Uncharacterized protein</fullName>
    </submittedName>
</protein>
<proteinExistence type="predicted"/>
<dbReference type="Proteomes" id="UP000288805">
    <property type="component" value="Unassembled WGS sequence"/>
</dbReference>
<accession>A0A438DW34</accession>
<evidence type="ECO:0000313" key="1">
    <source>
        <dbReference type="EMBL" id="RVW39610.1"/>
    </source>
</evidence>
<dbReference type="AlphaFoldDB" id="A0A438DW34"/>
<dbReference type="EMBL" id="QGNW01000092">
    <property type="protein sequence ID" value="RVW98607.1"/>
    <property type="molecule type" value="Genomic_DNA"/>
</dbReference>